<dbReference type="AlphaFoldDB" id="A0A5C7S2W6"/>
<dbReference type="Pfam" id="PF13439">
    <property type="entry name" value="Glyco_transf_4"/>
    <property type="match status" value="1"/>
</dbReference>
<dbReference type="PANTHER" id="PTHR45947:SF3">
    <property type="entry name" value="SULFOQUINOVOSYL TRANSFERASE SQD2"/>
    <property type="match status" value="1"/>
</dbReference>
<dbReference type="InterPro" id="IPR050194">
    <property type="entry name" value="Glycosyltransferase_grp1"/>
</dbReference>
<comment type="caution">
    <text evidence="3">The sequence shown here is derived from an EMBL/GenBank/DDBJ whole genome shotgun (WGS) entry which is preliminary data.</text>
</comment>
<reference evidence="3 4" key="1">
    <citation type="submission" date="2018-09" db="EMBL/GenBank/DDBJ databases">
        <title>Metagenome Assembled Genomes from an Advanced Water Purification Facility.</title>
        <authorList>
            <person name="Stamps B.W."/>
            <person name="Spear J.R."/>
        </authorList>
    </citation>
    <scope>NUCLEOTIDE SEQUENCE [LARGE SCALE GENOMIC DNA]</scope>
    <source>
        <strain evidence="3">Bin_27_1</strain>
    </source>
</reference>
<name>A0A5C7S2W6_THASP</name>
<gene>
    <name evidence="3" type="ORF">E6Q80_23940</name>
</gene>
<keyword evidence="3" id="KW-0808">Transferase</keyword>
<proteinExistence type="predicted"/>
<dbReference type="GO" id="GO:0016757">
    <property type="term" value="F:glycosyltransferase activity"/>
    <property type="evidence" value="ECO:0007669"/>
    <property type="project" value="InterPro"/>
</dbReference>
<dbReference type="Pfam" id="PF00534">
    <property type="entry name" value="Glycos_transf_1"/>
    <property type="match status" value="1"/>
</dbReference>
<organism evidence="3 4">
    <name type="scientific">Thauera aminoaromatica</name>
    <dbReference type="NCBI Taxonomy" id="164330"/>
    <lineage>
        <taxon>Bacteria</taxon>
        <taxon>Pseudomonadati</taxon>
        <taxon>Pseudomonadota</taxon>
        <taxon>Betaproteobacteria</taxon>
        <taxon>Rhodocyclales</taxon>
        <taxon>Zoogloeaceae</taxon>
        <taxon>Thauera</taxon>
    </lineage>
</organism>
<evidence type="ECO:0000313" key="4">
    <source>
        <dbReference type="Proteomes" id="UP000321192"/>
    </source>
</evidence>
<protein>
    <submittedName>
        <fullName evidence="3">Glycosyltransferase family 4 protein</fullName>
    </submittedName>
</protein>
<dbReference type="EMBL" id="SSFD01000409">
    <property type="protein sequence ID" value="TXH77853.1"/>
    <property type="molecule type" value="Genomic_DNA"/>
</dbReference>
<dbReference type="PANTHER" id="PTHR45947">
    <property type="entry name" value="SULFOQUINOVOSYL TRANSFERASE SQD2"/>
    <property type="match status" value="1"/>
</dbReference>
<sequence length="398" mass="43387">MIRVLMVSDVFFPRVNGVSTSIATFRRALAAQGVEVRLIAPRYAGEAEEPGIVRVAGRRLPLDPEDRLVDARAMHAAALREAAVCDLVHIQTPFLAHRAGLRAARARGRPVLLTYHTFFEEYLHHYLPFLPAGVLRGLARRVSRTQCNAVDAVVVPSTAMHERLAGYGVRSPMEVLPTGIPLQDFAAGDGPHFRRLYDIPEDAPMALYIGRVAHEKNIGFLLEVATRLKARRPDFVLVVAGEGPANARLQRQALAAGLGSTVRFVGYLERRRRLPDCYAAADVFVFASRTETQGLVLLEAMAAGLPVVALSAMGTTDILRSERGARIAPDHPDGFAAVVDVVLADPRLRRRLAAEARDYAAEWADGVMAGRLAALYRRLLAAPQSVPPVHASQVVSTR</sequence>
<dbReference type="InterPro" id="IPR001296">
    <property type="entry name" value="Glyco_trans_1"/>
</dbReference>
<dbReference type="Gene3D" id="3.40.50.2000">
    <property type="entry name" value="Glycogen Phosphorylase B"/>
    <property type="match status" value="2"/>
</dbReference>
<feature type="domain" description="Glycosyltransferase subfamily 4-like N-terminal" evidence="2">
    <location>
        <begin position="15"/>
        <end position="183"/>
    </location>
</feature>
<dbReference type="SUPFAM" id="SSF53756">
    <property type="entry name" value="UDP-Glycosyltransferase/glycogen phosphorylase"/>
    <property type="match status" value="1"/>
</dbReference>
<feature type="domain" description="Glycosyl transferase family 1" evidence="1">
    <location>
        <begin position="197"/>
        <end position="357"/>
    </location>
</feature>
<accession>A0A5C7S2W6</accession>
<dbReference type="InterPro" id="IPR028098">
    <property type="entry name" value="Glyco_trans_4-like_N"/>
</dbReference>
<dbReference type="Proteomes" id="UP000321192">
    <property type="component" value="Unassembled WGS sequence"/>
</dbReference>
<evidence type="ECO:0000313" key="3">
    <source>
        <dbReference type="EMBL" id="TXH77853.1"/>
    </source>
</evidence>
<evidence type="ECO:0000259" key="1">
    <source>
        <dbReference type="Pfam" id="PF00534"/>
    </source>
</evidence>
<dbReference type="RefSeq" id="WP_276662971.1">
    <property type="nucleotide sequence ID" value="NZ_JAYRXT010000222.1"/>
</dbReference>
<evidence type="ECO:0000259" key="2">
    <source>
        <dbReference type="Pfam" id="PF13439"/>
    </source>
</evidence>